<evidence type="ECO:0000256" key="8">
    <source>
        <dbReference type="ARBA" id="ARBA00042002"/>
    </source>
</evidence>
<dbReference type="EMBL" id="UGVQ01000002">
    <property type="protein sequence ID" value="SUE48138.1"/>
    <property type="molecule type" value="Genomic_DNA"/>
</dbReference>
<dbReference type="InterPro" id="IPR005000">
    <property type="entry name" value="Aldolase/citrate-lyase_domain"/>
</dbReference>
<sequence>MQTLERFFLFVTGDQPERFEKANSSCADSVILDLENAVSSEKKIIARENALNFMSNDEKVLIAVRAKIVITSRLAGSYPSVDGITTEFMKNELTIQNAIHSCKMGFSGKVCIHPPQISHVNRAFSSLKQEIEWVPQIMRLAQYPHGAFSHEGQMVDKPLLEKAKGFWLIAFSKYMKESPMKALVCVKQVVDHNVRIRIKQDHSDVDISDSKLSINPFDEIAVEEAVRLKERGLISEVVVVSIGNTGVGDVLRTALAAGADRAIHILTKNSLTPLIVAKTITAITRNEKPDIILLGKQAIDDDCNQVGQMLAALLDLPQATNVSEITISDNSLTAVREVDGGLETLNLSLPAVLTTDLRLNTPRNISLPNVIKAKKKPVKEIDFDSLGINPSSRLTIIKVDEPARRKAGIIVPDINTLLDKLKNEEKVI</sequence>
<keyword evidence="5" id="KW-0479">Metal-binding</keyword>
<dbReference type="Proteomes" id="UP000254190">
    <property type="component" value="Unassembled WGS sequence"/>
</dbReference>
<dbReference type="PROSITE" id="PS01065">
    <property type="entry name" value="ETF_BETA"/>
    <property type="match status" value="1"/>
</dbReference>
<dbReference type="CDD" id="cd01714">
    <property type="entry name" value="ETF_beta"/>
    <property type="match status" value="1"/>
</dbReference>
<dbReference type="InterPro" id="IPR033948">
    <property type="entry name" value="ETF_beta_N"/>
</dbReference>
<keyword evidence="6" id="KW-0249">Electron transport</keyword>
<dbReference type="InterPro" id="IPR040442">
    <property type="entry name" value="Pyrv_kinase-like_dom_sf"/>
</dbReference>
<evidence type="ECO:0000259" key="10">
    <source>
        <dbReference type="SMART" id="SM00893"/>
    </source>
</evidence>
<evidence type="ECO:0000256" key="2">
    <source>
        <dbReference type="ARBA" id="ARBA00011355"/>
    </source>
</evidence>
<dbReference type="Gene3D" id="3.40.50.620">
    <property type="entry name" value="HUPs"/>
    <property type="match status" value="1"/>
</dbReference>
<dbReference type="Proteomes" id="UP000042394">
    <property type="component" value="Unassembled WGS sequence"/>
</dbReference>
<dbReference type="SUPFAM" id="SSF51621">
    <property type="entry name" value="Phosphoenolpyruvate/pyruvate domain"/>
    <property type="match status" value="1"/>
</dbReference>
<evidence type="ECO:0000256" key="5">
    <source>
        <dbReference type="ARBA" id="ARBA00022723"/>
    </source>
</evidence>
<evidence type="ECO:0000256" key="9">
    <source>
        <dbReference type="ARBA" id="ARBA00049933"/>
    </source>
</evidence>
<comment type="function">
    <text evidence="7">The electron transfer flavoprotein serves as a specific electron acceptor for other dehydrogenases. It transfers the electrons to the main respiratory chain via ETF-ubiquinone oxidoreductase (ETF dehydrogenase).</text>
</comment>
<keyword evidence="4" id="KW-0813">Transport</keyword>
<dbReference type="InterPro" id="IPR014729">
    <property type="entry name" value="Rossmann-like_a/b/a_fold"/>
</dbReference>
<evidence type="ECO:0000256" key="1">
    <source>
        <dbReference type="ARBA" id="ARBA00007557"/>
    </source>
</evidence>
<comment type="similarity">
    <text evidence="1">Belongs to the ETF beta-subunit/FixA family.</text>
</comment>
<reference evidence="12 14" key="2">
    <citation type="submission" date="2018-06" db="EMBL/GenBank/DDBJ databases">
        <authorList>
            <consortium name="Pathogen Informatics"/>
            <person name="Doyle S."/>
        </authorList>
    </citation>
    <scope>NUCLEOTIDE SEQUENCE [LARGE SCALE GENOMIC DNA]</scope>
    <source>
        <strain evidence="12 14">NCTC5754</strain>
    </source>
</reference>
<evidence type="ECO:0000256" key="6">
    <source>
        <dbReference type="ARBA" id="ARBA00022982"/>
    </source>
</evidence>
<feature type="domain" description="Electron transfer flavoprotein alpha/beta-subunit N-terminal" evidence="10">
    <location>
        <begin position="202"/>
        <end position="390"/>
    </location>
</feature>
<evidence type="ECO:0000313" key="13">
    <source>
        <dbReference type="Proteomes" id="UP000042394"/>
    </source>
</evidence>
<dbReference type="PANTHER" id="PTHR21294">
    <property type="entry name" value="ELECTRON TRANSFER FLAVOPROTEIN BETA-SUBUNIT"/>
    <property type="match status" value="1"/>
</dbReference>
<dbReference type="AlphaFoldDB" id="A0A0T7RTA4"/>
<reference evidence="11 13" key="1">
    <citation type="submission" date="2015-03" db="EMBL/GenBank/DDBJ databases">
        <authorList>
            <consortium name="Pathogen Informatics"/>
        </authorList>
    </citation>
    <scope>NUCLEOTIDE SEQUENCE [LARGE SCALE GENOMIC DNA]</scope>
    <source>
        <strain evidence="11 13">D4891</strain>
    </source>
</reference>
<dbReference type="GO" id="GO:0046872">
    <property type="term" value="F:metal ion binding"/>
    <property type="evidence" value="ECO:0007669"/>
    <property type="project" value="UniProtKB-KW"/>
</dbReference>
<dbReference type="PANTHER" id="PTHR21294:SF8">
    <property type="entry name" value="ELECTRON TRANSFER FLAVOPROTEIN SUBUNIT BETA"/>
    <property type="match status" value="1"/>
</dbReference>
<dbReference type="InterPro" id="IPR000049">
    <property type="entry name" value="ET-Flavoprotein_bsu_CS"/>
</dbReference>
<evidence type="ECO:0000313" key="12">
    <source>
        <dbReference type="EMBL" id="SUE48138.1"/>
    </source>
</evidence>
<dbReference type="GO" id="GO:0046395">
    <property type="term" value="P:carboxylic acid catabolic process"/>
    <property type="evidence" value="ECO:0007669"/>
    <property type="project" value="UniProtKB-ARBA"/>
</dbReference>
<dbReference type="Gene3D" id="3.20.20.60">
    <property type="entry name" value="Phosphoenolpyruvate-binding domains"/>
    <property type="match status" value="2"/>
</dbReference>
<evidence type="ECO:0000256" key="7">
    <source>
        <dbReference type="ARBA" id="ARBA00025649"/>
    </source>
</evidence>
<evidence type="ECO:0000313" key="11">
    <source>
        <dbReference type="EMBL" id="CNT61146.1"/>
    </source>
</evidence>
<evidence type="ECO:0000256" key="4">
    <source>
        <dbReference type="ARBA" id="ARBA00022448"/>
    </source>
</evidence>
<dbReference type="Pfam" id="PF01012">
    <property type="entry name" value="ETF"/>
    <property type="match status" value="1"/>
</dbReference>
<proteinExistence type="inferred from homology"/>
<dbReference type="GO" id="GO:0003824">
    <property type="term" value="F:catalytic activity"/>
    <property type="evidence" value="ECO:0007669"/>
    <property type="project" value="InterPro"/>
</dbReference>
<gene>
    <name evidence="12" type="primary">SBOV07961</name>
    <name evidence="11" type="synonym">etfB</name>
    <name evidence="11" type="ORF">ERS008207_00290</name>
    <name evidence="12" type="ORF">NCTC5754_03073</name>
</gene>
<dbReference type="EMBL" id="CQPD01000002">
    <property type="protein sequence ID" value="CNT61146.1"/>
    <property type="molecule type" value="Genomic_DNA"/>
</dbReference>
<name>A0A0T7RTA4_SALET</name>
<dbReference type="Pfam" id="PF03328">
    <property type="entry name" value="HpcH_HpaI"/>
    <property type="match status" value="1"/>
</dbReference>
<comment type="cofactor">
    <cofactor evidence="9">
        <name>AMP</name>
        <dbReference type="ChEBI" id="CHEBI:456215"/>
    </cofactor>
</comment>
<dbReference type="GO" id="GO:0009055">
    <property type="term" value="F:electron transfer activity"/>
    <property type="evidence" value="ECO:0007669"/>
    <property type="project" value="InterPro"/>
</dbReference>
<protein>
    <recommendedName>
        <fullName evidence="3">Electron transfer flavoprotein subunit beta</fullName>
    </recommendedName>
    <alternativeName>
        <fullName evidence="8">Electron transfer flavoprotein small subunit</fullName>
    </alternativeName>
</protein>
<dbReference type="InterPro" id="IPR015813">
    <property type="entry name" value="Pyrv/PenolPyrv_kinase-like_dom"/>
</dbReference>
<evidence type="ECO:0000313" key="14">
    <source>
        <dbReference type="Proteomes" id="UP000254190"/>
    </source>
</evidence>
<dbReference type="SMART" id="SM00893">
    <property type="entry name" value="ETF"/>
    <property type="match status" value="1"/>
</dbReference>
<dbReference type="SUPFAM" id="SSF52402">
    <property type="entry name" value="Adenine nucleotide alpha hydrolases-like"/>
    <property type="match status" value="1"/>
</dbReference>
<dbReference type="FunFam" id="3.40.50.620:FF:000011">
    <property type="entry name" value="Electron transfer flavoprotein subunit beta"/>
    <property type="match status" value="1"/>
</dbReference>
<comment type="subunit">
    <text evidence="2">Heterodimer of an alpha and a beta subunit.</text>
</comment>
<dbReference type="InterPro" id="IPR014730">
    <property type="entry name" value="ETF_a/b_N"/>
</dbReference>
<accession>A0A0T7RTA4</accession>
<evidence type="ECO:0000256" key="3">
    <source>
        <dbReference type="ARBA" id="ARBA00016797"/>
    </source>
</evidence>
<organism evidence="12 14">
    <name type="scientific">Salmonella enterica subsp. enterica serovar Bovismorbificans</name>
    <dbReference type="NCBI Taxonomy" id="58097"/>
    <lineage>
        <taxon>Bacteria</taxon>
        <taxon>Pseudomonadati</taxon>
        <taxon>Pseudomonadota</taxon>
        <taxon>Gammaproteobacteria</taxon>
        <taxon>Enterobacterales</taxon>
        <taxon>Enterobacteriaceae</taxon>
        <taxon>Salmonella</taxon>
    </lineage>
</organism>
<dbReference type="InterPro" id="IPR012255">
    <property type="entry name" value="ETF_b"/>
</dbReference>